<evidence type="ECO:0000256" key="1">
    <source>
        <dbReference type="ARBA" id="ARBA00004141"/>
    </source>
</evidence>
<accession>A0A6I3SZ51</accession>
<keyword evidence="10" id="KW-1185">Reference proteome</keyword>
<feature type="transmembrane region" description="Helical" evidence="5">
    <location>
        <begin position="36"/>
        <end position="54"/>
    </location>
</feature>
<evidence type="ECO:0000256" key="4">
    <source>
        <dbReference type="ARBA" id="ARBA00023136"/>
    </source>
</evidence>
<dbReference type="EMBL" id="WNKZ01000049">
    <property type="protein sequence ID" value="MTV54369.1"/>
    <property type="molecule type" value="Genomic_DNA"/>
</dbReference>
<dbReference type="OrthoDB" id="8702870at2"/>
<gene>
    <name evidence="7" type="ORF">GCM10011572_27510</name>
    <name evidence="8" type="ORF">GM672_16685</name>
</gene>
<keyword evidence="4 5" id="KW-0472">Membrane</keyword>
<dbReference type="AlphaFoldDB" id="A0A6I3SZ51"/>
<reference evidence="10" key="2">
    <citation type="journal article" date="2019" name="Int. J. Syst. Evol. Microbiol.">
        <title>The Global Catalogue of Microorganisms (GCM) 10K type strain sequencing project: providing services to taxonomists for standard genome sequencing and annotation.</title>
        <authorList>
            <consortium name="The Broad Institute Genomics Platform"/>
            <consortium name="The Broad Institute Genome Sequencing Center for Infectious Disease"/>
            <person name="Wu L."/>
            <person name="Ma J."/>
        </authorList>
    </citation>
    <scope>NUCLEOTIDE SEQUENCE [LARGE SCALE GENOMIC DNA]</scope>
    <source>
        <strain evidence="10">CGMCC 1.15931</strain>
    </source>
</reference>
<evidence type="ECO:0000313" key="9">
    <source>
        <dbReference type="Proteomes" id="UP000430634"/>
    </source>
</evidence>
<organism evidence="8 9">
    <name type="scientific">Pseudoduganella buxea</name>
    <dbReference type="NCBI Taxonomy" id="1949069"/>
    <lineage>
        <taxon>Bacteria</taxon>
        <taxon>Pseudomonadati</taxon>
        <taxon>Pseudomonadota</taxon>
        <taxon>Betaproteobacteria</taxon>
        <taxon>Burkholderiales</taxon>
        <taxon>Oxalobacteraceae</taxon>
        <taxon>Telluria group</taxon>
        <taxon>Pseudoduganella</taxon>
    </lineage>
</organism>
<protein>
    <submittedName>
        <fullName evidence="8">NINE protein</fullName>
    </submittedName>
</protein>
<reference evidence="7" key="4">
    <citation type="submission" date="2024-05" db="EMBL/GenBank/DDBJ databases">
        <authorList>
            <person name="Sun Q."/>
            <person name="Zhou Y."/>
        </authorList>
    </citation>
    <scope>NUCLEOTIDE SEQUENCE</scope>
    <source>
        <strain evidence="7">CGMCC 1.15931</strain>
    </source>
</reference>
<proteinExistence type="predicted"/>
<dbReference type="GO" id="GO:0016020">
    <property type="term" value="C:membrane"/>
    <property type="evidence" value="ECO:0007669"/>
    <property type="project" value="UniProtKB-SubCell"/>
</dbReference>
<evidence type="ECO:0000256" key="5">
    <source>
        <dbReference type="SAM" id="Phobius"/>
    </source>
</evidence>
<evidence type="ECO:0000313" key="10">
    <source>
        <dbReference type="Proteomes" id="UP000622638"/>
    </source>
</evidence>
<sequence length="139" mass="14779">MLQTTHKNKTFATLLAALLGAVGAHRFYLGGLYDRWGWLHAVALPASGVVMAAAPDANPFFWYLPLTVSLLAAFLEALVLGLTPDDKWDVRYNGASGRHSDSSWPLAIVLVATVMVGAGVLIAAMARMSDLLYTGGAYG</sequence>
<feature type="transmembrane region" description="Helical" evidence="5">
    <location>
        <begin position="61"/>
        <end position="83"/>
    </location>
</feature>
<evidence type="ECO:0000313" key="8">
    <source>
        <dbReference type="EMBL" id="MTV54369.1"/>
    </source>
</evidence>
<feature type="transmembrane region" description="Helical" evidence="5">
    <location>
        <begin position="103"/>
        <end position="124"/>
    </location>
</feature>
<keyword evidence="3 5" id="KW-1133">Transmembrane helix</keyword>
<evidence type="ECO:0000313" key="7">
    <source>
        <dbReference type="EMBL" id="GGC04064.1"/>
    </source>
</evidence>
<comment type="caution">
    <text evidence="8">The sequence shown here is derived from an EMBL/GenBank/DDBJ whole genome shotgun (WGS) entry which is preliminary data.</text>
</comment>
<evidence type="ECO:0000259" key="6">
    <source>
        <dbReference type="Pfam" id="PF05154"/>
    </source>
</evidence>
<reference evidence="7" key="1">
    <citation type="journal article" date="2014" name="Int. J. Syst. Evol. Microbiol.">
        <title>Complete genome of a new Firmicutes species belonging to the dominant human colonic microbiota ('Ruminococcus bicirculans') reveals two chromosomes and a selective capacity to utilize plant glucans.</title>
        <authorList>
            <consortium name="NISC Comparative Sequencing Program"/>
            <person name="Wegmann U."/>
            <person name="Louis P."/>
            <person name="Goesmann A."/>
            <person name="Henrissat B."/>
            <person name="Duncan S.H."/>
            <person name="Flint H.J."/>
        </authorList>
    </citation>
    <scope>NUCLEOTIDE SEQUENCE</scope>
    <source>
        <strain evidence="7">CGMCC 1.15931</strain>
    </source>
</reference>
<evidence type="ECO:0000256" key="3">
    <source>
        <dbReference type="ARBA" id="ARBA00022989"/>
    </source>
</evidence>
<dbReference type="Pfam" id="PF05154">
    <property type="entry name" value="TM2"/>
    <property type="match status" value="1"/>
</dbReference>
<dbReference type="RefSeq" id="WP_155471665.1">
    <property type="nucleotide sequence ID" value="NZ_BMKG01000010.1"/>
</dbReference>
<dbReference type="EMBL" id="BMKG01000010">
    <property type="protein sequence ID" value="GGC04064.1"/>
    <property type="molecule type" value="Genomic_DNA"/>
</dbReference>
<comment type="subcellular location">
    <subcellularLocation>
        <location evidence="1">Membrane</location>
        <topology evidence="1">Multi-pass membrane protein</topology>
    </subcellularLocation>
</comment>
<keyword evidence="2 5" id="KW-0812">Transmembrane</keyword>
<evidence type="ECO:0000256" key="2">
    <source>
        <dbReference type="ARBA" id="ARBA00022692"/>
    </source>
</evidence>
<name>A0A6I3SZ51_9BURK</name>
<reference evidence="8 9" key="3">
    <citation type="submission" date="2019-11" db="EMBL/GenBank/DDBJ databases">
        <title>Type strains purchased from KCTC, JCM and DSMZ.</title>
        <authorList>
            <person name="Lu H."/>
        </authorList>
    </citation>
    <scope>NUCLEOTIDE SEQUENCE [LARGE SCALE GENOMIC DNA]</scope>
    <source>
        <strain evidence="8 9">KCTC 52429</strain>
    </source>
</reference>
<dbReference type="Proteomes" id="UP000622638">
    <property type="component" value="Unassembled WGS sequence"/>
</dbReference>
<dbReference type="Proteomes" id="UP000430634">
    <property type="component" value="Unassembled WGS sequence"/>
</dbReference>
<dbReference type="InterPro" id="IPR007829">
    <property type="entry name" value="TM2"/>
</dbReference>
<feature type="domain" description="TM2" evidence="6">
    <location>
        <begin position="6"/>
        <end position="44"/>
    </location>
</feature>